<organism evidence="1 2">
    <name type="scientific">Streptomyces bangladeshensis</name>
    <dbReference type="NCBI Taxonomy" id="295352"/>
    <lineage>
        <taxon>Bacteria</taxon>
        <taxon>Bacillati</taxon>
        <taxon>Actinomycetota</taxon>
        <taxon>Actinomycetes</taxon>
        <taxon>Kitasatosporales</taxon>
        <taxon>Streptomycetaceae</taxon>
        <taxon>Streptomyces</taxon>
    </lineage>
</organism>
<keyword evidence="2" id="KW-1185">Reference proteome</keyword>
<dbReference type="Proteomes" id="UP001501391">
    <property type="component" value="Unassembled WGS sequence"/>
</dbReference>
<evidence type="ECO:0000313" key="1">
    <source>
        <dbReference type="EMBL" id="GAA2199496.1"/>
    </source>
</evidence>
<name>A0ABN3BRC5_9ACTN</name>
<dbReference type="EMBL" id="BAAAOQ010000015">
    <property type="protein sequence ID" value="GAA2199496.1"/>
    <property type="molecule type" value="Genomic_DNA"/>
</dbReference>
<accession>A0ABN3BRC5</accession>
<reference evidence="1 2" key="1">
    <citation type="journal article" date="2019" name="Int. J. Syst. Evol. Microbiol.">
        <title>The Global Catalogue of Microorganisms (GCM) 10K type strain sequencing project: providing services to taxonomists for standard genome sequencing and annotation.</title>
        <authorList>
            <consortium name="The Broad Institute Genomics Platform"/>
            <consortium name="The Broad Institute Genome Sequencing Center for Infectious Disease"/>
            <person name="Wu L."/>
            <person name="Ma J."/>
        </authorList>
    </citation>
    <scope>NUCLEOTIDE SEQUENCE [LARGE SCALE GENOMIC DNA]</scope>
    <source>
        <strain evidence="1 2">JCM 14924</strain>
    </source>
</reference>
<protein>
    <submittedName>
        <fullName evidence="1">Uncharacterized protein</fullName>
    </submittedName>
</protein>
<evidence type="ECO:0000313" key="2">
    <source>
        <dbReference type="Proteomes" id="UP001501391"/>
    </source>
</evidence>
<sequence>MTLSAWVKPEHDANRVLDFGDDTTRYLCLAVRNVGGVVLGGRDSGVADPARPDGTTLLDAVGAGAPFRSKGALVARVGKVVDAWIAGGRLGRADGYTVWRTAHRPSCVP</sequence>
<proteinExistence type="predicted"/>
<comment type="caution">
    <text evidence="1">The sequence shown here is derived from an EMBL/GenBank/DDBJ whole genome shotgun (WGS) entry which is preliminary data.</text>
</comment>
<gene>
    <name evidence="1" type="ORF">GCM10009787_46730</name>
</gene>